<dbReference type="Proteomes" id="UP000641137">
    <property type="component" value="Unassembled WGS sequence"/>
</dbReference>
<reference evidence="1" key="1">
    <citation type="journal article" date="2014" name="Int. J. Syst. Evol. Microbiol.">
        <title>Complete genome sequence of Corynebacterium casei LMG S-19264T (=DSM 44701T), isolated from a smear-ripened cheese.</title>
        <authorList>
            <consortium name="US DOE Joint Genome Institute (JGI-PGF)"/>
            <person name="Walter F."/>
            <person name="Albersmeier A."/>
            <person name="Kalinowski J."/>
            <person name="Ruckert C."/>
        </authorList>
    </citation>
    <scope>NUCLEOTIDE SEQUENCE</scope>
    <source>
        <strain evidence="1">KCTC 42097</strain>
    </source>
</reference>
<gene>
    <name evidence="1" type="ORF">GCM10010136_15370</name>
</gene>
<dbReference type="RefSeq" id="WP_189489402.1">
    <property type="nucleotide sequence ID" value="NZ_BMZO01000004.1"/>
</dbReference>
<sequence>MAIYLKIPGITGDVTEQAHKGWIEINNFQLGIHRYIHTEVGRASNREGAHAHVDEITFNKVVDSASPQLAQKALKGGNGDTVQIHFVNVDGTYEEFTLTNALISNFVKQSADGTSSQEHISLNFTKIEMSYTPRTADNANGSKVRTTYNLEDAKVA</sequence>
<organism evidence="1 2">
    <name type="scientific">Limoniibacter endophyticus</name>
    <dbReference type="NCBI Taxonomy" id="1565040"/>
    <lineage>
        <taxon>Bacteria</taxon>
        <taxon>Pseudomonadati</taxon>
        <taxon>Pseudomonadota</taxon>
        <taxon>Alphaproteobacteria</taxon>
        <taxon>Hyphomicrobiales</taxon>
        <taxon>Bartonellaceae</taxon>
        <taxon>Limoniibacter</taxon>
    </lineage>
</organism>
<dbReference type="Gene3D" id="2.30.110.20">
    <property type="entry name" value="Hcp1-like"/>
    <property type="match status" value="1"/>
</dbReference>
<name>A0A8J3DPM7_9HYPH</name>
<dbReference type="SUPFAM" id="SSF141452">
    <property type="entry name" value="Hcp1-like"/>
    <property type="match status" value="1"/>
</dbReference>
<dbReference type="PANTHER" id="PTHR36152:SF1">
    <property type="entry name" value="UBIQUITIN-LIKE DOMAIN-CONTAINING PROTEIN"/>
    <property type="match status" value="1"/>
</dbReference>
<dbReference type="InterPro" id="IPR036624">
    <property type="entry name" value="Hcp1-lik_sf"/>
</dbReference>
<dbReference type="AlphaFoldDB" id="A0A8J3DPM7"/>
<dbReference type="PANTHER" id="PTHR36152">
    <property type="entry name" value="CYTOPLASMIC PROTEIN-RELATED"/>
    <property type="match status" value="1"/>
</dbReference>
<proteinExistence type="predicted"/>
<reference evidence="1" key="2">
    <citation type="submission" date="2020-09" db="EMBL/GenBank/DDBJ databases">
        <authorList>
            <person name="Sun Q."/>
            <person name="Kim S."/>
        </authorList>
    </citation>
    <scope>NUCLEOTIDE SEQUENCE</scope>
    <source>
        <strain evidence="1">KCTC 42097</strain>
    </source>
</reference>
<evidence type="ECO:0000313" key="1">
    <source>
        <dbReference type="EMBL" id="GHC69482.1"/>
    </source>
</evidence>
<dbReference type="InterPro" id="IPR053165">
    <property type="entry name" value="HSI-I_assembly_Hcp1"/>
</dbReference>
<evidence type="ECO:0000313" key="2">
    <source>
        <dbReference type="Proteomes" id="UP000641137"/>
    </source>
</evidence>
<evidence type="ECO:0008006" key="3">
    <source>
        <dbReference type="Google" id="ProtNLM"/>
    </source>
</evidence>
<protein>
    <recommendedName>
        <fullName evidence="3">Type VI secretion system secreted protein Hcp</fullName>
    </recommendedName>
</protein>
<dbReference type="InterPro" id="IPR008514">
    <property type="entry name" value="T6SS_Hcp"/>
</dbReference>
<comment type="caution">
    <text evidence="1">The sequence shown here is derived from an EMBL/GenBank/DDBJ whole genome shotgun (WGS) entry which is preliminary data.</text>
</comment>
<accession>A0A8J3DPM7</accession>
<dbReference type="Pfam" id="PF05638">
    <property type="entry name" value="T6SS_HCP"/>
    <property type="match status" value="1"/>
</dbReference>
<dbReference type="EMBL" id="BMZO01000004">
    <property type="protein sequence ID" value="GHC69482.1"/>
    <property type="molecule type" value="Genomic_DNA"/>
</dbReference>
<keyword evidence="2" id="KW-1185">Reference proteome</keyword>